<accession>A0A515MIS0</accession>
<evidence type="ECO:0000313" key="2">
    <source>
        <dbReference type="Proteomes" id="UP000319748"/>
    </source>
</evidence>
<organism evidence="1 2">
    <name type="scientific">Streptomyces phage Esketit</name>
    <dbReference type="NCBI Taxonomy" id="2591133"/>
    <lineage>
        <taxon>Viruses</taxon>
        <taxon>Duplodnaviria</taxon>
        <taxon>Heunggongvirae</taxon>
        <taxon>Uroviricota</taxon>
        <taxon>Caudoviricetes</taxon>
        <taxon>Rimavirus</taxon>
        <taxon>Rimavirus rima</taxon>
    </lineage>
</organism>
<name>A0A515MIS0_9CAUD</name>
<gene>
    <name evidence="1" type="primary">64</name>
    <name evidence="1" type="ORF">SEA_ESKETIT_64</name>
</gene>
<protein>
    <submittedName>
        <fullName evidence="1">Uncharacterized protein</fullName>
    </submittedName>
</protein>
<evidence type="ECO:0000313" key="1">
    <source>
        <dbReference type="EMBL" id="QDM56565.1"/>
    </source>
</evidence>
<dbReference type="EMBL" id="MK967386">
    <property type="protein sequence ID" value="QDM56565.1"/>
    <property type="molecule type" value="Genomic_DNA"/>
</dbReference>
<reference evidence="1 2" key="1">
    <citation type="submission" date="2019-05" db="EMBL/GenBank/DDBJ databases">
        <authorList>
            <person name="Anderson M.E."/>
            <person name="Brown K.M."/>
            <person name="Cummings J.R."/>
            <person name="Eaglin Z.M."/>
            <person name="Kempf S.R."/>
            <person name="Kluemper A.J."/>
            <person name="Pearce J.A."/>
            <person name="Poser W.S.A."/>
            <person name="Smith D.I."/>
            <person name="Thompson S.A."/>
            <person name="Stamm J."/>
            <person name="Powell E.A."/>
            <person name="McGriff A.K."/>
            <person name="Caruso S.M."/>
            <person name="Garlena R.A."/>
            <person name="Russell D.A."/>
            <person name="Pope W.H."/>
            <person name="Jacobs-Sera D."/>
            <person name="Hatfull G.F."/>
        </authorList>
    </citation>
    <scope>NUCLEOTIDE SEQUENCE [LARGE SCALE GENOMIC DNA]</scope>
</reference>
<proteinExistence type="predicted"/>
<sequence>MMVSSEVVERARRGLRIQDRYDNQEVRRVGGNLEVTRKDWTPAQKRRMRKKLRKLGFTTR</sequence>
<dbReference type="Proteomes" id="UP000319748">
    <property type="component" value="Segment"/>
</dbReference>